<dbReference type="Proteomes" id="UP000515153">
    <property type="component" value="Chromosome VII"/>
</dbReference>
<feature type="domain" description="Nephrocystin 3-like N-terminal" evidence="2">
    <location>
        <begin position="320"/>
        <end position="492"/>
    </location>
</feature>
<dbReference type="GeneID" id="41965193"/>
<evidence type="ECO:0000259" key="2">
    <source>
        <dbReference type="Pfam" id="PF24883"/>
    </source>
</evidence>
<dbReference type="KEGG" id="pgri:PgNI_10312"/>
<dbReference type="PANTHER" id="PTHR10039">
    <property type="entry name" value="AMELOGENIN"/>
    <property type="match status" value="1"/>
</dbReference>
<keyword evidence="3" id="KW-1185">Reference proteome</keyword>
<dbReference type="Pfam" id="PF24883">
    <property type="entry name" value="NPHP3_N"/>
    <property type="match status" value="1"/>
</dbReference>
<reference evidence="4" key="3">
    <citation type="submission" date="2025-08" db="UniProtKB">
        <authorList>
            <consortium name="RefSeq"/>
        </authorList>
    </citation>
    <scope>IDENTIFICATION</scope>
    <source>
        <strain evidence="4">NI907</strain>
    </source>
</reference>
<evidence type="ECO:0000313" key="4">
    <source>
        <dbReference type="RefSeq" id="XP_030980367.1"/>
    </source>
</evidence>
<sequence length="1569" mass="174277">MKPVDDVKRRREELENKPELDLRQLWDQAQADFKARTNIDLKAGSLSDRFAERIEEVLAIPPPPHSEADDAEKAGLFSKAFFTDAFHRAKDLFAKVFRVIWKFHEFFLSPVAEGIPLFGSGVTLLTRAIEVLIQATKDYRDIFVKAAELFEQIGFFGMRFEMLMVAESAGVKVPTKFVHFLNKIMAHTVGGVALYIEITNKSANKSAMRRAGHITKQFFKTLALEDDKGVGAHMEELQRLIDEEGRLSTALILSTVLRIQKDVQAVQGSVTTVSDKLSVVHDMITENSPSRVDQLKKLFGIGSEPWNDTFHACAEQSVSGTGGWLLRREDFSAWTTAASEAQQILAIEADSNFGKTFIATQVISHLYRSVKETNGSSAVAFYYFDNSSKDVTASAVIRAIAFQLCMQSPSLLDLVLPVVKAILEPENSSLSSLSSNELWTRLVVNTSSKLPDCTIYIILDGLDHMAEEHLHVLSKVFGSSEASTKHLRILLTGTASTLSAISNNFAMPIPKIALDHTYPNQSDVALITESALLRCDFFCCLVSSSDSTSAASLREYMVATRDALVSRVHGDFYLLRSQLRALQHLLSTSEIERVLGRADQSRTGTIQHHLSDLAVRLSGNELLRLKDTLHLLAILEILGAPPASADVLGQYLGRGQFLTVSRRSSSQAAYAGLISVDPHGMLSLATGEIAGYLLPAAPLPTSPMGSALEQLQGGSPGGATAPQDRQLAAIRSFLKDTFSEKALKTHGIDEEFFGERLRLCSLSDFVLERNAAMAVVAVNLVDCLAVMAVLRAREGDGGRGDKEEEAGVFALARAVLPKILTSIDVSRLHEKTRTDLGTEVARLFLSSAVFDIFWPVEALNEARVVWGGNDQAFESALSLAKQPGVAQRLGSLENSKPWANELEKMTQASDLRMAVSKMLATRWLLSKAFWDYDDIHVFLPWFATVPALGLIEEDVEDDRYDLTRTRDWFTPPNFEKIEAWVTATIPASKNSADFDIQKAAVLLALGDSSDAPTALLSPHCDNDWRALVWLAEAKSMLEDYDGAFDTVEQCLSMITQLKIDEAMAIKVVACFHSWIGHWGSVTRNMRVREKMIALSALKPRIMSSTMWADTLELALWSGWCGGFGFLSSMYAERKRTILETLVRDATHNGMHLAIAQVSIQDLHGRRLEFLKEMYDGALGLCGDAELFSQSVTRTARRRLSFWLGRLFFISNHPSRLDEAISRWKPIVDSFITKPTVLDLEDILPVVTSLCSAYLQKVAQDPQSLEADRIISIVAKLHEVAAFSQKPTALKLRFRVSLCLARIYTLRDEDAKARAVLREHAEHTFAMLSQKNNQPLQSIGWLYLASILTTISINQSPDSETASRATRAWQKIQLFHPHRWKNFDFYGRRSNTGPNPPLPTSVLQKLEAIKAGEEYTFFDGILRDHVQTIWADSFHLPGSVTMVCEGRECRAGQKDTFPPFAESLQIPAGITFHDEWPPAQVGGCNVRIAFRVCRECMLNKLCVTCWGRLEGTALTATGCRREHDALIVPGSKDGVDYEVNEEDMEIVREEARRWGLECNWNVDDGAGTRL</sequence>
<dbReference type="InterPro" id="IPR056884">
    <property type="entry name" value="NPHP3-like_N"/>
</dbReference>
<organism evidence="3 4">
    <name type="scientific">Pyricularia grisea</name>
    <name type="common">Crabgrass-specific blast fungus</name>
    <name type="synonym">Magnaporthe grisea</name>
    <dbReference type="NCBI Taxonomy" id="148305"/>
    <lineage>
        <taxon>Eukaryota</taxon>
        <taxon>Fungi</taxon>
        <taxon>Dikarya</taxon>
        <taxon>Ascomycota</taxon>
        <taxon>Pezizomycotina</taxon>
        <taxon>Sordariomycetes</taxon>
        <taxon>Sordariomycetidae</taxon>
        <taxon>Magnaporthales</taxon>
        <taxon>Pyriculariaceae</taxon>
        <taxon>Pyricularia</taxon>
    </lineage>
</organism>
<proteinExistence type="predicted"/>
<gene>
    <name evidence="4" type="ORF">PgNI_10312</name>
</gene>
<accession>A0A6P8AZQ2</accession>
<protein>
    <recommendedName>
        <fullName evidence="2">Nephrocystin 3-like N-terminal domain-containing protein</fullName>
    </recommendedName>
</protein>
<dbReference type="PANTHER" id="PTHR10039:SF17">
    <property type="entry name" value="FUNGAL STAND N-TERMINAL GOODBYE DOMAIN-CONTAINING PROTEIN-RELATED"/>
    <property type="match status" value="1"/>
</dbReference>
<dbReference type="InterPro" id="IPR027417">
    <property type="entry name" value="P-loop_NTPase"/>
</dbReference>
<keyword evidence="1" id="KW-0677">Repeat</keyword>
<dbReference type="Gene3D" id="3.40.50.300">
    <property type="entry name" value="P-loop containing nucleotide triphosphate hydrolases"/>
    <property type="match status" value="1"/>
</dbReference>
<dbReference type="RefSeq" id="XP_030980367.1">
    <property type="nucleotide sequence ID" value="XM_031130285.1"/>
</dbReference>
<reference evidence="3 4" key="1">
    <citation type="journal article" date="2019" name="Mol. Biol. Evol.">
        <title>Blast fungal genomes show frequent chromosomal changes, gene gains and losses, and effector gene turnover.</title>
        <authorList>
            <person name="Gomez Luciano L.B."/>
            <person name="Jason Tsai I."/>
            <person name="Chuma I."/>
            <person name="Tosa Y."/>
            <person name="Chen Y.H."/>
            <person name="Li J.Y."/>
            <person name="Li M.Y."/>
            <person name="Jade Lu M.Y."/>
            <person name="Nakayashiki H."/>
            <person name="Li W.H."/>
        </authorList>
    </citation>
    <scope>NUCLEOTIDE SEQUENCE [LARGE SCALE GENOMIC DNA]</scope>
    <source>
        <strain evidence="3 4">NI907</strain>
    </source>
</reference>
<name>A0A6P8AZQ2_PYRGI</name>
<reference evidence="4" key="2">
    <citation type="submission" date="2019-10" db="EMBL/GenBank/DDBJ databases">
        <authorList>
            <consortium name="NCBI Genome Project"/>
        </authorList>
    </citation>
    <scope>NUCLEOTIDE SEQUENCE</scope>
    <source>
        <strain evidence="4">NI907</strain>
    </source>
</reference>
<evidence type="ECO:0000313" key="3">
    <source>
        <dbReference type="Proteomes" id="UP000515153"/>
    </source>
</evidence>
<evidence type="ECO:0000256" key="1">
    <source>
        <dbReference type="ARBA" id="ARBA00022737"/>
    </source>
</evidence>